<keyword evidence="2" id="KW-0805">Transcription regulation</keyword>
<dbReference type="CDD" id="cd05466">
    <property type="entry name" value="PBP2_LTTR_substrate"/>
    <property type="match status" value="1"/>
</dbReference>
<dbReference type="Gene3D" id="1.10.10.10">
    <property type="entry name" value="Winged helix-like DNA-binding domain superfamily/Winged helix DNA-binding domain"/>
    <property type="match status" value="1"/>
</dbReference>
<dbReference type="InterPro" id="IPR005119">
    <property type="entry name" value="LysR_subst-bd"/>
</dbReference>
<dbReference type="PRINTS" id="PR00039">
    <property type="entry name" value="HTHLYSR"/>
</dbReference>
<evidence type="ECO:0000313" key="6">
    <source>
        <dbReference type="EMBL" id="MEJ8846278.1"/>
    </source>
</evidence>
<keyword evidence="7" id="KW-1185">Reference proteome</keyword>
<comment type="caution">
    <text evidence="6">The sequence shown here is derived from an EMBL/GenBank/DDBJ whole genome shotgun (WGS) entry which is preliminary data.</text>
</comment>
<keyword evidence="4" id="KW-0804">Transcription</keyword>
<reference evidence="6 7" key="1">
    <citation type="submission" date="2024-03" db="EMBL/GenBank/DDBJ databases">
        <title>Novel species of the genus Variovorax.</title>
        <authorList>
            <person name="Liu Q."/>
            <person name="Xin Y.-H."/>
        </authorList>
    </citation>
    <scope>NUCLEOTIDE SEQUENCE [LARGE SCALE GENOMIC DNA]</scope>
    <source>
        <strain evidence="6 7">KACC 18900</strain>
    </source>
</reference>
<dbReference type="SUPFAM" id="SSF46785">
    <property type="entry name" value="Winged helix' DNA-binding domain"/>
    <property type="match status" value="1"/>
</dbReference>
<protein>
    <submittedName>
        <fullName evidence="6">LysR family transcriptional regulator</fullName>
    </submittedName>
</protein>
<dbReference type="InterPro" id="IPR036388">
    <property type="entry name" value="WH-like_DNA-bd_sf"/>
</dbReference>
<dbReference type="Gene3D" id="3.40.190.10">
    <property type="entry name" value="Periplasmic binding protein-like II"/>
    <property type="match status" value="2"/>
</dbReference>
<dbReference type="EMBL" id="JBBKZT010000002">
    <property type="protein sequence ID" value="MEJ8846278.1"/>
    <property type="molecule type" value="Genomic_DNA"/>
</dbReference>
<dbReference type="InterPro" id="IPR050950">
    <property type="entry name" value="HTH-type_LysR_regulators"/>
</dbReference>
<evidence type="ECO:0000256" key="4">
    <source>
        <dbReference type="ARBA" id="ARBA00023163"/>
    </source>
</evidence>
<feature type="domain" description="HTH lysR-type" evidence="5">
    <location>
        <begin position="1"/>
        <end position="58"/>
    </location>
</feature>
<evidence type="ECO:0000259" key="5">
    <source>
        <dbReference type="PROSITE" id="PS50931"/>
    </source>
</evidence>
<dbReference type="InterPro" id="IPR036390">
    <property type="entry name" value="WH_DNA-bd_sf"/>
</dbReference>
<evidence type="ECO:0000256" key="3">
    <source>
        <dbReference type="ARBA" id="ARBA00023125"/>
    </source>
</evidence>
<name>A0ABU8WHN9_9BURK</name>
<evidence type="ECO:0000313" key="7">
    <source>
        <dbReference type="Proteomes" id="UP001385892"/>
    </source>
</evidence>
<evidence type="ECO:0000256" key="2">
    <source>
        <dbReference type="ARBA" id="ARBA00023015"/>
    </source>
</evidence>
<dbReference type="SUPFAM" id="SSF53850">
    <property type="entry name" value="Periplasmic binding protein-like II"/>
    <property type="match status" value="1"/>
</dbReference>
<accession>A0ABU8WHN9</accession>
<dbReference type="Pfam" id="PF03466">
    <property type="entry name" value="LysR_substrate"/>
    <property type="match status" value="1"/>
</dbReference>
<dbReference type="InterPro" id="IPR000847">
    <property type="entry name" value="LysR_HTH_N"/>
</dbReference>
<proteinExistence type="inferred from homology"/>
<gene>
    <name evidence="6" type="ORF">WKW82_06445</name>
</gene>
<dbReference type="PROSITE" id="PS50931">
    <property type="entry name" value="HTH_LYSR"/>
    <property type="match status" value="1"/>
</dbReference>
<dbReference type="Pfam" id="PF00126">
    <property type="entry name" value="HTH_1"/>
    <property type="match status" value="1"/>
</dbReference>
<dbReference type="Proteomes" id="UP001385892">
    <property type="component" value="Unassembled WGS sequence"/>
</dbReference>
<comment type="similarity">
    <text evidence="1">Belongs to the LysR transcriptional regulatory family.</text>
</comment>
<sequence length="303" mass="32973">MDLRQVRYFVTVAEKGSISAAAATLHVAQSAVSRQMRLLEEDMGGPLFNRSIAGVALTDSGLMFLERARFILREVESATQDVSNFNRGMRGFHRDVRGSVRMSAAPTIGQALHGRLALDFRARFPQVQLELTESWSEDALHRLSTGTIDMAIVSNPGNLEHIDFTPLMKQETAVFCLPGAKLATRSSVHARELRKLPIIISQGLRRSLEAQHGAMQPVIQMDGLEGIAQLTRAGIGVAVMPGSVLRTSNLWQGLVALRIQGFSVTRALAVAKGRPVSLAAKVFRGAIEEQVGHCIEEGLFLPA</sequence>
<evidence type="ECO:0000256" key="1">
    <source>
        <dbReference type="ARBA" id="ARBA00009437"/>
    </source>
</evidence>
<dbReference type="PANTHER" id="PTHR30419">
    <property type="entry name" value="HTH-TYPE TRANSCRIPTIONAL REGULATOR YBHD"/>
    <property type="match status" value="1"/>
</dbReference>
<organism evidence="6 7">
    <name type="scientific">Variovorax rhizosphaerae</name>
    <dbReference type="NCBI Taxonomy" id="1836200"/>
    <lineage>
        <taxon>Bacteria</taxon>
        <taxon>Pseudomonadati</taxon>
        <taxon>Pseudomonadota</taxon>
        <taxon>Betaproteobacteria</taxon>
        <taxon>Burkholderiales</taxon>
        <taxon>Comamonadaceae</taxon>
        <taxon>Variovorax</taxon>
    </lineage>
</organism>
<keyword evidence="3" id="KW-0238">DNA-binding</keyword>
<dbReference type="RefSeq" id="WP_340341415.1">
    <property type="nucleotide sequence ID" value="NZ_JBBKZT010000002.1"/>
</dbReference>